<accession>F7NM30</accession>
<protein>
    <recommendedName>
        <fullName evidence="10">ABC transporter permease</fullName>
    </recommendedName>
</protein>
<dbReference type="Proteomes" id="UP000003240">
    <property type="component" value="Unassembled WGS sequence"/>
</dbReference>
<keyword evidence="9" id="KW-1185">Reference proteome</keyword>
<dbReference type="STRING" id="1009370.ALO_15782"/>
<dbReference type="InterPro" id="IPR003453">
    <property type="entry name" value="ABC_MlaE_roteobac"/>
</dbReference>
<comment type="similarity">
    <text evidence="2 7">Belongs to the MlaE permease family.</text>
</comment>
<evidence type="ECO:0000256" key="5">
    <source>
        <dbReference type="ARBA" id="ARBA00022989"/>
    </source>
</evidence>
<evidence type="ECO:0000256" key="7">
    <source>
        <dbReference type="RuleBase" id="RU362044"/>
    </source>
</evidence>
<dbReference type="NCBIfam" id="TIGR00056">
    <property type="entry name" value="MlaE family lipid ABC transporter permease subunit"/>
    <property type="match status" value="1"/>
</dbReference>
<dbReference type="EMBL" id="AFGF01000157">
    <property type="protein sequence ID" value="EGO62956.1"/>
    <property type="molecule type" value="Genomic_DNA"/>
</dbReference>
<evidence type="ECO:0000256" key="4">
    <source>
        <dbReference type="ARBA" id="ARBA00022692"/>
    </source>
</evidence>
<gene>
    <name evidence="8" type="ORF">ALO_15782</name>
</gene>
<evidence type="ECO:0000256" key="2">
    <source>
        <dbReference type="ARBA" id="ARBA00007556"/>
    </source>
</evidence>
<reference evidence="8 9" key="1">
    <citation type="journal article" date="2011" name="EMBO J.">
        <title>Structural diversity of bacterial flagellar motors.</title>
        <authorList>
            <person name="Chen S."/>
            <person name="Beeby M."/>
            <person name="Murphy G.E."/>
            <person name="Leadbetter J.R."/>
            <person name="Hendrixson D.R."/>
            <person name="Briegel A."/>
            <person name="Li Z."/>
            <person name="Shi J."/>
            <person name="Tocheva E.I."/>
            <person name="Muller A."/>
            <person name="Dobro M.J."/>
            <person name="Jensen G.J."/>
        </authorList>
    </citation>
    <scope>NUCLEOTIDE SEQUENCE [LARGE SCALE GENOMIC DNA]</scope>
    <source>
        <strain evidence="8 9">DSM 6540</strain>
    </source>
</reference>
<feature type="transmembrane region" description="Helical" evidence="7">
    <location>
        <begin position="202"/>
        <end position="222"/>
    </location>
</feature>
<comment type="subcellular location">
    <subcellularLocation>
        <location evidence="1">Membrane</location>
        <topology evidence="1">Multi-pass membrane protein</topology>
    </subcellularLocation>
</comment>
<name>F7NM30_9FIRM</name>
<sequence>MSYILELVGKTVLSGLKSAVSMVERTGEAMILLFQTLAHLGRARTGHVIRQMAHLGVDSLPIVLITLLFTGMVMTLQMAQEFIKYGVESTVGGVMAVGMGRELAPVLTGVVVAGRVGAAITAEIGSMKVTEQIDALRVMAVNPIAYLVVPRLLACMIMLPILVVFANVIGMIGGYVMATAHAGINSYTYINSVKTYAGANDIIGGLIKSVFFGGIIATTGCYKGLTTAEGAAGVGKATTSSTVTSIILIFISNYFLSLLLYR</sequence>
<dbReference type="PANTHER" id="PTHR30188:SF4">
    <property type="entry name" value="PROTEIN TRIGALACTOSYLDIACYLGLYCEROL 1, CHLOROPLASTIC"/>
    <property type="match status" value="1"/>
</dbReference>
<evidence type="ECO:0000256" key="3">
    <source>
        <dbReference type="ARBA" id="ARBA00022448"/>
    </source>
</evidence>
<comment type="caution">
    <text evidence="7">Lacks conserved residue(s) required for the propagation of feature annotation.</text>
</comment>
<dbReference type="PANTHER" id="PTHR30188">
    <property type="entry name" value="ABC TRANSPORTER PERMEASE PROTEIN-RELATED"/>
    <property type="match status" value="1"/>
</dbReference>
<comment type="caution">
    <text evidence="8">The sequence shown here is derived from an EMBL/GenBank/DDBJ whole genome shotgun (WGS) entry which is preliminary data.</text>
</comment>
<feature type="transmembrane region" description="Helical" evidence="7">
    <location>
        <begin position="242"/>
        <end position="261"/>
    </location>
</feature>
<organism evidence="8 9">
    <name type="scientific">Acetonema longum DSM 6540</name>
    <dbReference type="NCBI Taxonomy" id="1009370"/>
    <lineage>
        <taxon>Bacteria</taxon>
        <taxon>Bacillati</taxon>
        <taxon>Bacillota</taxon>
        <taxon>Negativicutes</taxon>
        <taxon>Acetonemataceae</taxon>
        <taxon>Acetonema</taxon>
    </lineage>
</organism>
<keyword evidence="3" id="KW-0813">Transport</keyword>
<dbReference type="InterPro" id="IPR030802">
    <property type="entry name" value="Permease_MalE"/>
</dbReference>
<evidence type="ECO:0000256" key="1">
    <source>
        <dbReference type="ARBA" id="ARBA00004141"/>
    </source>
</evidence>
<dbReference type="GO" id="GO:0005548">
    <property type="term" value="F:phospholipid transporter activity"/>
    <property type="evidence" value="ECO:0007669"/>
    <property type="project" value="TreeGrafter"/>
</dbReference>
<evidence type="ECO:0008006" key="10">
    <source>
        <dbReference type="Google" id="ProtNLM"/>
    </source>
</evidence>
<evidence type="ECO:0000256" key="6">
    <source>
        <dbReference type="ARBA" id="ARBA00023136"/>
    </source>
</evidence>
<dbReference type="eggNOG" id="COG0767">
    <property type="taxonomic scope" value="Bacteria"/>
</dbReference>
<keyword evidence="4 7" id="KW-0812">Transmembrane</keyword>
<dbReference type="OrthoDB" id="9810518at2"/>
<dbReference type="RefSeq" id="WP_004097384.1">
    <property type="nucleotide sequence ID" value="NZ_AFGF01000157.1"/>
</dbReference>
<dbReference type="AlphaFoldDB" id="F7NM30"/>
<dbReference type="Pfam" id="PF02405">
    <property type="entry name" value="MlaE"/>
    <property type="match status" value="1"/>
</dbReference>
<evidence type="ECO:0000313" key="9">
    <source>
        <dbReference type="Proteomes" id="UP000003240"/>
    </source>
</evidence>
<dbReference type="GO" id="GO:0043190">
    <property type="term" value="C:ATP-binding cassette (ABC) transporter complex"/>
    <property type="evidence" value="ECO:0007669"/>
    <property type="project" value="InterPro"/>
</dbReference>
<feature type="transmembrane region" description="Helical" evidence="7">
    <location>
        <begin position="144"/>
        <end position="166"/>
    </location>
</feature>
<evidence type="ECO:0000313" key="8">
    <source>
        <dbReference type="EMBL" id="EGO62956.1"/>
    </source>
</evidence>
<feature type="transmembrane region" description="Helical" evidence="7">
    <location>
        <begin position="60"/>
        <end position="83"/>
    </location>
</feature>
<keyword evidence="6 7" id="KW-0472">Membrane</keyword>
<proteinExistence type="inferred from homology"/>
<keyword evidence="5 7" id="KW-1133">Transmembrane helix</keyword>